<dbReference type="AlphaFoldDB" id="A0A7Z2G3D4"/>
<evidence type="ECO:0008006" key="4">
    <source>
        <dbReference type="Google" id="ProtNLM"/>
    </source>
</evidence>
<evidence type="ECO:0000313" key="3">
    <source>
        <dbReference type="Proteomes" id="UP000434209"/>
    </source>
</evidence>
<dbReference type="Proteomes" id="UP000434209">
    <property type="component" value="Chromosome 1"/>
</dbReference>
<dbReference type="OrthoDB" id="9871870at2"/>
<organism evidence="2 3">
    <name type="scientific">Paraburkholderia acidiphila</name>
    <dbReference type="NCBI Taxonomy" id="2571747"/>
    <lineage>
        <taxon>Bacteria</taxon>
        <taxon>Pseudomonadati</taxon>
        <taxon>Pseudomonadota</taxon>
        <taxon>Betaproteobacteria</taxon>
        <taxon>Burkholderiales</taxon>
        <taxon>Burkholderiaceae</taxon>
        <taxon>Paraburkholderia</taxon>
    </lineage>
</organism>
<feature type="compositionally biased region" description="Polar residues" evidence="1">
    <location>
        <begin position="212"/>
        <end position="221"/>
    </location>
</feature>
<gene>
    <name evidence="2" type="ORF">FAZ97_04870</name>
</gene>
<accession>A0A7Z2G3D4</accession>
<protein>
    <recommendedName>
        <fullName evidence="4">Peptidase M41 domain-containing protein</fullName>
    </recommendedName>
</protein>
<sequence length="221" mass="24289">MNLNVIDSTGDFTPAEMRIFQTELIALRAKYGDDPGTSEQAAAHEAGHAILCAALGWRFDESRVTWDGVVWHGATMWKHRLTGKAFRKVDEPDHVFAMAIQDLGGRSGEMFAGSFHPASSVDERCSASFLCLDLDAIAGLPSGTSYKRAEAIAKRAIAANAKTFHEFRARLERQRYVKAKEGRSLLRAVAPITPAPDFRKGAATSGRERQRQSAQRLLTAK</sequence>
<dbReference type="EMBL" id="CP046909">
    <property type="protein sequence ID" value="QGZ54302.1"/>
    <property type="molecule type" value="Genomic_DNA"/>
</dbReference>
<dbReference type="KEGG" id="pacp:FAZ97_04870"/>
<evidence type="ECO:0000256" key="1">
    <source>
        <dbReference type="SAM" id="MobiDB-lite"/>
    </source>
</evidence>
<proteinExistence type="predicted"/>
<dbReference type="RefSeq" id="WP_158757435.1">
    <property type="nucleotide sequence ID" value="NZ_CP046909.1"/>
</dbReference>
<name>A0A7Z2G3D4_9BURK</name>
<reference evidence="2 3" key="1">
    <citation type="submission" date="2019-12" db="EMBL/GenBank/DDBJ databases">
        <title>Paraburkholderia acidiphila 7Q-K02 sp. nov and Paraburkholderia acidisoli DHF22 sp. nov., two strains isolated from forest soil.</title>
        <authorList>
            <person name="Gao Z."/>
            <person name="Qiu L."/>
        </authorList>
    </citation>
    <scope>NUCLEOTIDE SEQUENCE [LARGE SCALE GENOMIC DNA]</scope>
    <source>
        <strain evidence="2 3">7Q-K02</strain>
    </source>
</reference>
<feature type="region of interest" description="Disordered" evidence="1">
    <location>
        <begin position="195"/>
        <end position="221"/>
    </location>
</feature>
<keyword evidence="3" id="KW-1185">Reference proteome</keyword>
<evidence type="ECO:0000313" key="2">
    <source>
        <dbReference type="EMBL" id="QGZ54302.1"/>
    </source>
</evidence>